<feature type="domain" description="P5B-type ATPase N-terminal" evidence="17">
    <location>
        <begin position="36"/>
        <end position="178"/>
    </location>
</feature>
<dbReference type="PROSITE" id="PS00154">
    <property type="entry name" value="ATPASE_E1_E2"/>
    <property type="match status" value="1"/>
</dbReference>
<feature type="compositionally biased region" description="Polar residues" evidence="15">
    <location>
        <begin position="1437"/>
        <end position="1446"/>
    </location>
</feature>
<feature type="domain" description="P-type ATPase A" evidence="16">
    <location>
        <begin position="352"/>
        <end position="462"/>
    </location>
</feature>
<evidence type="ECO:0000256" key="3">
    <source>
        <dbReference type="ARBA" id="ARBA00022553"/>
    </source>
</evidence>
<keyword evidence="9 14" id="KW-0460">Magnesium</keyword>
<sequence>MAGSFKIPLAPVHGYTSLMERHVLVICMFFNYLSQEIKGYTPSLIKKIIVYISYFLTCGLLRLVFHWMPQWMLKCTHSLCPLPDAQKVLIKDSSGVYFVLRVLASVIEDEGYVFSSTVITRHFREMMVRTHTVPINKVAPDCSSSMDKVFFCINPNKFLEDPNITIYFFYKKLKYIWDRDLCQFNLLSEWNGCPYAKLFPARPLPEHIVLNRRALYEPNEIVLRITPIIKLLLTKEILKCPFLCTDLFSPVPTFEVLVCNHLVNRQSCHTYTYFIPFCFQCLNPFYCFQVFSCALWFADDYWMYASCILIMSVLSLIMQVYELRRNEIALKKTVCGSALVSVCREVNGLTDFIQVDSTELVPGDLIEIPRKGCVMHCDAFVLTGNCIVNESTLTGESVPVTKTPLPDNQQLDGGCNLNAMARHVLFGGTSVIQTRNYANERVIALVARTGFRTAKGELVRSILFPKPMKFKFTQDALKFVLALACIAVIGLSLSIYLMYRSGVDTKSLFVRALDLVTIVVPPALPVAMTVGIVFAQRRLRSEDIYCINPGAINVCGVISVTCFDKTGTLTEDGLDLWGVVPNDQGNFGEPHFKPHELERGPLIETMAACHSLTLIEGVLSGDPLDLKMFQSTQWEFSEQISEDHCKFEMAVPAIVRPPAKSSSTHLPLESTVNPEMLPYEIGIIRQFPFTSSLQRMSVVARVLNGTHFNLYVKGAPEMIEALCRRDTIPSDFHSVLLQYAREGYRVLALAWRPLKISYTRVLRIPRERAEHDLLFLGFLVMENRLKPESAPVIQTLRSANIRPVMVTGDNMLTAVSVARDCEMIDELDRIIIVSAKPPPKVGLSSTNLDDVAAGDVAVGRTVPVSFPVDANFSAPSSFVAMAHDSPLVEFHYAEDLHKPVTEVTATDGGWRNGQLRPSHPEKARHRWFRRRRKSHTRSPVTVTVNVDDGAAENDHVIDATHSHRVNIRMIDRPDFHLAISGKTWGVIKEHYPWLIPKLVVKGTVFARFSPDQKTQLIEALQSVGYFVAMCGDGANDCGALKAAHAGISLSEAEASVASPFTSKQQNIGCVPTLVREGRCALVTSFGTFKFMCGYSLVQFFTTLLLYTIGSNITDPQFLFIDLFLITTLSVTFGYTRAYAHLSVEPPNMHLVSAVTLMSLGFQLFVNYLFQLGAYFWIRAQPWYINLYEVSDDFELMNYESTVLFIISAYQYSILAIVFSKGAPYRRSIVSNTLFIVNLVVCLAVTIYLTTYPFDQLLEFFQMIRIPSVIFLLIVHSAALANFMACYLLETFVDGVSFRRRLLHIRRALFPRRVERKDYERIREEIDRMAGSWPPIIRSASVQALPRELFNEGDAVSSAHLERRKLTTSGFSSDSEDEAVSPGPTLLSAPGPQVHRVEVSKTVNNANITMIDSRPRRQPITAARSRRRHSAGELRLDSQPSRTSDSTVVHFDSPDDDDVFEYPPKESRHGTQQPWLRNVRRRSKSSGPTSEGFSVTFVSPTSDSIFVEPGGSYNRV</sequence>
<feature type="transmembrane region" description="Helical" evidence="14">
    <location>
        <begin position="1118"/>
        <end position="1138"/>
    </location>
</feature>
<dbReference type="GO" id="GO:0006874">
    <property type="term" value="P:intracellular calcium ion homeostasis"/>
    <property type="evidence" value="ECO:0007669"/>
    <property type="project" value="TreeGrafter"/>
</dbReference>
<keyword evidence="19" id="KW-1185">Reference proteome</keyword>
<dbReference type="PRINTS" id="PR00119">
    <property type="entry name" value="CATATPASE"/>
</dbReference>
<protein>
    <recommendedName>
        <fullName evidence="14">Cation-transporting ATPase</fullName>
        <ecNumber evidence="14">7.2.2.-</ecNumber>
    </recommendedName>
</protein>
<comment type="similarity">
    <text evidence="2 14">Belongs to the cation transport ATPase (P-type) (TC 3.A.3) family. Type V subfamily.</text>
</comment>
<dbReference type="InterPro" id="IPR044492">
    <property type="entry name" value="P_typ_ATPase_HD_dom"/>
</dbReference>
<evidence type="ECO:0000256" key="13">
    <source>
        <dbReference type="ARBA" id="ARBA00049360"/>
    </source>
</evidence>
<reference evidence="18 19" key="1">
    <citation type="submission" date="2015-03" db="EMBL/GenBank/DDBJ databases">
        <title>Draft genome of the nematode, Opisthorchis viverrini.</title>
        <authorList>
            <person name="Mitreva M."/>
        </authorList>
    </citation>
    <scope>NUCLEOTIDE SEQUENCE [LARGE SCALE GENOMIC DNA]</scope>
    <source>
        <strain evidence="18">Khon Kaen</strain>
    </source>
</reference>
<feature type="transmembrane region" description="Helical" evidence="14">
    <location>
        <begin position="303"/>
        <end position="321"/>
    </location>
</feature>
<dbReference type="SFLD" id="SFLDF00027">
    <property type="entry name" value="p-type_atpase"/>
    <property type="match status" value="1"/>
</dbReference>
<feature type="transmembrane region" description="Helical" evidence="14">
    <location>
        <begin position="1091"/>
        <end position="1112"/>
    </location>
</feature>
<feature type="compositionally biased region" description="Polar residues" evidence="15">
    <location>
        <begin position="1484"/>
        <end position="1494"/>
    </location>
</feature>
<proteinExistence type="inferred from homology"/>
<feature type="transmembrane region" description="Helical" evidence="14">
    <location>
        <begin position="515"/>
        <end position="535"/>
    </location>
</feature>
<feature type="transmembrane region" description="Helical" evidence="14">
    <location>
        <begin position="1268"/>
        <end position="1292"/>
    </location>
</feature>
<keyword evidence="5 14" id="KW-0479">Metal-binding</keyword>
<dbReference type="GO" id="GO:0031902">
    <property type="term" value="C:late endosome membrane"/>
    <property type="evidence" value="ECO:0007669"/>
    <property type="project" value="UniProtKB-SubCell"/>
</dbReference>
<dbReference type="GO" id="GO:0019829">
    <property type="term" value="F:ATPase-coupled monoatomic cation transmembrane transporter activity"/>
    <property type="evidence" value="ECO:0007669"/>
    <property type="project" value="UniProtKB-UniRule"/>
</dbReference>
<dbReference type="PANTHER" id="PTHR45630:SF8">
    <property type="entry name" value="CATION-TRANSPORTING ATPASE"/>
    <property type="match status" value="1"/>
</dbReference>
<dbReference type="FunFam" id="3.40.50.1000:FF:000068">
    <property type="entry name" value="Cation-transporting ATPase"/>
    <property type="match status" value="1"/>
</dbReference>
<dbReference type="EMBL" id="KV892219">
    <property type="protein sequence ID" value="OON21237.1"/>
    <property type="molecule type" value="Genomic_DNA"/>
</dbReference>
<evidence type="ECO:0000313" key="19">
    <source>
        <dbReference type="Proteomes" id="UP000243686"/>
    </source>
</evidence>
<evidence type="ECO:0000256" key="14">
    <source>
        <dbReference type="RuleBase" id="RU362082"/>
    </source>
</evidence>
<name>A0A1S8X3I4_OPIVI</name>
<feature type="transmembrane region" description="Helical" evidence="14">
    <location>
        <begin position="1228"/>
        <end position="1248"/>
    </location>
</feature>
<feature type="transmembrane region" description="Helical" evidence="14">
    <location>
        <begin position="273"/>
        <end position="297"/>
    </location>
</feature>
<dbReference type="InterPro" id="IPR001757">
    <property type="entry name" value="P_typ_ATPase"/>
</dbReference>
<dbReference type="GO" id="GO:0005524">
    <property type="term" value="F:ATP binding"/>
    <property type="evidence" value="ECO:0007669"/>
    <property type="project" value="UniProtKB-UniRule"/>
</dbReference>
<dbReference type="Proteomes" id="UP000243686">
    <property type="component" value="Unassembled WGS sequence"/>
</dbReference>
<feature type="region of interest" description="Disordered" evidence="15">
    <location>
        <begin position="1405"/>
        <end position="1494"/>
    </location>
</feature>
<dbReference type="NCBIfam" id="TIGR01657">
    <property type="entry name" value="P-ATPase-V"/>
    <property type="match status" value="1"/>
</dbReference>
<dbReference type="InterPro" id="IPR008250">
    <property type="entry name" value="ATPase_P-typ_transduc_dom_A_sf"/>
</dbReference>
<evidence type="ECO:0000256" key="9">
    <source>
        <dbReference type="ARBA" id="ARBA00022842"/>
    </source>
</evidence>
<evidence type="ECO:0000256" key="2">
    <source>
        <dbReference type="ARBA" id="ARBA00006000"/>
    </source>
</evidence>
<dbReference type="GO" id="GO:0015203">
    <property type="term" value="F:polyamine transmembrane transporter activity"/>
    <property type="evidence" value="ECO:0007669"/>
    <property type="project" value="TreeGrafter"/>
</dbReference>
<organism evidence="18 19">
    <name type="scientific">Opisthorchis viverrini</name>
    <name type="common">Southeast Asian liver fluke</name>
    <dbReference type="NCBI Taxonomy" id="6198"/>
    <lineage>
        <taxon>Eukaryota</taxon>
        <taxon>Metazoa</taxon>
        <taxon>Spiralia</taxon>
        <taxon>Lophotrochozoa</taxon>
        <taxon>Platyhelminthes</taxon>
        <taxon>Trematoda</taxon>
        <taxon>Digenea</taxon>
        <taxon>Opisthorchiida</taxon>
        <taxon>Opisthorchiata</taxon>
        <taxon>Opisthorchiidae</taxon>
        <taxon>Opisthorchis</taxon>
    </lineage>
</organism>
<dbReference type="InterPro" id="IPR059000">
    <property type="entry name" value="ATPase_P-type_domA"/>
</dbReference>
<keyword evidence="6 14" id="KW-0547">Nucleotide-binding</keyword>
<evidence type="ECO:0000256" key="1">
    <source>
        <dbReference type="ARBA" id="ARBA00004107"/>
    </source>
</evidence>
<dbReference type="GO" id="GO:0046872">
    <property type="term" value="F:metal ion binding"/>
    <property type="evidence" value="ECO:0007669"/>
    <property type="project" value="UniProtKB-UniRule"/>
</dbReference>
<dbReference type="Pfam" id="PF13246">
    <property type="entry name" value="Cation_ATPase"/>
    <property type="match status" value="1"/>
</dbReference>
<dbReference type="PANTHER" id="PTHR45630">
    <property type="entry name" value="CATION-TRANSPORTING ATPASE-RELATED"/>
    <property type="match status" value="1"/>
</dbReference>
<evidence type="ECO:0000256" key="11">
    <source>
        <dbReference type="ARBA" id="ARBA00022989"/>
    </source>
</evidence>
<dbReference type="SFLD" id="SFLDG00002">
    <property type="entry name" value="C1.7:_P-type_atpase_like"/>
    <property type="match status" value="1"/>
</dbReference>
<gene>
    <name evidence="18" type="ORF">X801_02867</name>
</gene>
<evidence type="ECO:0000256" key="6">
    <source>
        <dbReference type="ARBA" id="ARBA00022741"/>
    </source>
</evidence>
<dbReference type="Gene3D" id="3.40.50.1000">
    <property type="entry name" value="HAD superfamily/HAD-like"/>
    <property type="match status" value="1"/>
</dbReference>
<dbReference type="SUPFAM" id="SSF81660">
    <property type="entry name" value="Metal cation-transporting ATPase, ATP-binding domain N"/>
    <property type="match status" value="1"/>
</dbReference>
<comment type="subcellular location">
    <subcellularLocation>
        <location evidence="1">Late endosome membrane</location>
        <topology evidence="1">Multi-pass membrane protein</topology>
    </subcellularLocation>
    <subcellularLocation>
        <location evidence="14">Membrane</location>
        <topology evidence="14">Multi-pass membrane protein</topology>
    </subcellularLocation>
</comment>
<evidence type="ECO:0000256" key="15">
    <source>
        <dbReference type="SAM" id="MobiDB-lite"/>
    </source>
</evidence>
<evidence type="ECO:0000259" key="16">
    <source>
        <dbReference type="Pfam" id="PF00122"/>
    </source>
</evidence>
<feature type="transmembrane region" description="Helical" evidence="14">
    <location>
        <begin position="476"/>
        <end position="499"/>
    </location>
</feature>
<feature type="transmembrane region" description="Helical" evidence="14">
    <location>
        <begin position="1197"/>
        <end position="1216"/>
    </location>
</feature>
<dbReference type="InterPro" id="IPR036412">
    <property type="entry name" value="HAD-like_sf"/>
</dbReference>
<dbReference type="SFLD" id="SFLDS00003">
    <property type="entry name" value="Haloacid_Dehalogenase"/>
    <property type="match status" value="1"/>
</dbReference>
<comment type="catalytic activity">
    <reaction evidence="13 14">
        <text>ATP + H2O = ADP + phosphate + H(+)</text>
        <dbReference type="Rhea" id="RHEA:13065"/>
        <dbReference type="ChEBI" id="CHEBI:15377"/>
        <dbReference type="ChEBI" id="CHEBI:15378"/>
        <dbReference type="ChEBI" id="CHEBI:30616"/>
        <dbReference type="ChEBI" id="CHEBI:43474"/>
        <dbReference type="ChEBI" id="CHEBI:456216"/>
    </reaction>
</comment>
<keyword evidence="3" id="KW-0597">Phosphoprotein</keyword>
<evidence type="ECO:0000313" key="18">
    <source>
        <dbReference type="EMBL" id="OON21237.1"/>
    </source>
</evidence>
<dbReference type="InterPro" id="IPR023298">
    <property type="entry name" value="ATPase_P-typ_TM_dom_sf"/>
</dbReference>
<dbReference type="SUPFAM" id="SSF81653">
    <property type="entry name" value="Calcium ATPase, transduction domain A"/>
    <property type="match status" value="1"/>
</dbReference>
<dbReference type="Pfam" id="PF12409">
    <property type="entry name" value="P5-ATPase"/>
    <property type="match status" value="1"/>
</dbReference>
<dbReference type="InterPro" id="IPR006544">
    <property type="entry name" value="P-type_TPase_V"/>
</dbReference>
<evidence type="ECO:0000256" key="8">
    <source>
        <dbReference type="ARBA" id="ARBA00022840"/>
    </source>
</evidence>
<dbReference type="Pfam" id="PF00122">
    <property type="entry name" value="E1-E2_ATPase"/>
    <property type="match status" value="1"/>
</dbReference>
<evidence type="ECO:0000256" key="12">
    <source>
        <dbReference type="ARBA" id="ARBA00023136"/>
    </source>
</evidence>
<evidence type="ECO:0000259" key="17">
    <source>
        <dbReference type="Pfam" id="PF12409"/>
    </source>
</evidence>
<keyword evidence="8 14" id="KW-0067">ATP-binding</keyword>
<dbReference type="InterPro" id="IPR018303">
    <property type="entry name" value="ATPase_P-typ_P_site"/>
</dbReference>
<evidence type="ECO:0000256" key="5">
    <source>
        <dbReference type="ARBA" id="ARBA00022723"/>
    </source>
</evidence>
<dbReference type="GO" id="GO:0016887">
    <property type="term" value="F:ATP hydrolysis activity"/>
    <property type="evidence" value="ECO:0007669"/>
    <property type="project" value="InterPro"/>
</dbReference>
<dbReference type="SUPFAM" id="SSF81665">
    <property type="entry name" value="Calcium ATPase, transmembrane domain M"/>
    <property type="match status" value="1"/>
</dbReference>
<dbReference type="FunFam" id="1.20.1110.10:FF:000023">
    <property type="entry name" value="Cation-transporting ATPase"/>
    <property type="match status" value="1"/>
</dbReference>
<dbReference type="Gene3D" id="3.40.1110.10">
    <property type="entry name" value="Calcium-transporting ATPase, cytoplasmic domain N"/>
    <property type="match status" value="1"/>
</dbReference>
<accession>A0A1S8X3I4</accession>
<dbReference type="Gene3D" id="2.70.150.10">
    <property type="entry name" value="Calcium-transporting ATPase, cytoplasmic transduction domain A"/>
    <property type="match status" value="1"/>
</dbReference>
<evidence type="ECO:0000256" key="10">
    <source>
        <dbReference type="ARBA" id="ARBA00022967"/>
    </source>
</evidence>
<dbReference type="GO" id="GO:0140358">
    <property type="term" value="F:P-type transmembrane transporter activity"/>
    <property type="evidence" value="ECO:0007669"/>
    <property type="project" value="InterPro"/>
</dbReference>
<feature type="region of interest" description="Disordered" evidence="15">
    <location>
        <begin position="1366"/>
        <end position="1393"/>
    </location>
</feature>
<keyword evidence="11 14" id="KW-1133">Transmembrane helix</keyword>
<evidence type="ECO:0000256" key="4">
    <source>
        <dbReference type="ARBA" id="ARBA00022692"/>
    </source>
</evidence>
<evidence type="ECO:0000256" key="7">
    <source>
        <dbReference type="ARBA" id="ARBA00022753"/>
    </source>
</evidence>
<dbReference type="InterPro" id="IPR023299">
    <property type="entry name" value="ATPase_P-typ_cyto_dom_N"/>
</dbReference>
<dbReference type="FunFam" id="3.40.1110.10:FF:000026">
    <property type="entry name" value="Cation-transporting ATPase"/>
    <property type="match status" value="1"/>
</dbReference>
<keyword evidence="4 14" id="KW-0812">Transmembrane</keyword>
<dbReference type="InterPro" id="IPR047819">
    <property type="entry name" value="P5A-ATPase_N"/>
</dbReference>
<keyword evidence="7" id="KW-0967">Endosome</keyword>
<feature type="transmembrane region" description="Helical" evidence="14">
    <location>
        <begin position="48"/>
        <end position="65"/>
    </location>
</feature>
<dbReference type="InterPro" id="IPR023214">
    <property type="entry name" value="HAD_sf"/>
</dbReference>
<feature type="transmembrane region" description="Helical" evidence="14">
    <location>
        <begin position="1150"/>
        <end position="1177"/>
    </location>
</feature>
<keyword evidence="10 14" id="KW-1278">Translocase</keyword>
<dbReference type="EC" id="7.2.2.-" evidence="14"/>
<dbReference type="NCBIfam" id="TIGR01494">
    <property type="entry name" value="ATPase_P-type"/>
    <property type="match status" value="2"/>
</dbReference>
<keyword evidence="12 14" id="KW-0472">Membrane</keyword>
<dbReference type="SUPFAM" id="SSF56784">
    <property type="entry name" value="HAD-like"/>
    <property type="match status" value="1"/>
</dbReference>